<organism evidence="2 3">
    <name type="scientific">Tritrichomonas musculus</name>
    <dbReference type="NCBI Taxonomy" id="1915356"/>
    <lineage>
        <taxon>Eukaryota</taxon>
        <taxon>Metamonada</taxon>
        <taxon>Parabasalia</taxon>
        <taxon>Tritrichomonadida</taxon>
        <taxon>Tritrichomonadidae</taxon>
        <taxon>Tritrichomonas</taxon>
    </lineage>
</organism>
<dbReference type="Proteomes" id="UP001470230">
    <property type="component" value="Unassembled WGS sequence"/>
</dbReference>
<proteinExistence type="predicted"/>
<keyword evidence="3" id="KW-1185">Reference proteome</keyword>
<dbReference type="EMBL" id="JAPFFF010000007">
    <property type="protein sequence ID" value="KAK8885431.1"/>
    <property type="molecule type" value="Genomic_DNA"/>
</dbReference>
<accession>A0ABR2K2U4</accession>
<protein>
    <submittedName>
        <fullName evidence="2">Uncharacterized protein</fullName>
    </submittedName>
</protein>
<evidence type="ECO:0000256" key="1">
    <source>
        <dbReference type="SAM" id="Coils"/>
    </source>
</evidence>
<evidence type="ECO:0000313" key="3">
    <source>
        <dbReference type="Proteomes" id="UP001470230"/>
    </source>
</evidence>
<feature type="coiled-coil region" evidence="1">
    <location>
        <begin position="63"/>
        <end position="97"/>
    </location>
</feature>
<sequence length="146" mass="17653">MFPYENSETRLQTELMELKKKRQQCLDLISQRQDEYSLNYDTKGYACFDPSTIYVFDEMDKNIQAYQKQEKNQQQILKEIQERDEKARQYIAHLQKNELQLDEKPNKDIQDKINKLSKVYNNYILENIRYRGELSDLQKRSNASLK</sequence>
<gene>
    <name evidence="2" type="ORF">M9Y10_040879</name>
</gene>
<evidence type="ECO:0000313" key="2">
    <source>
        <dbReference type="EMBL" id="KAK8885431.1"/>
    </source>
</evidence>
<comment type="caution">
    <text evidence="2">The sequence shown here is derived from an EMBL/GenBank/DDBJ whole genome shotgun (WGS) entry which is preliminary data.</text>
</comment>
<keyword evidence="1" id="KW-0175">Coiled coil</keyword>
<name>A0ABR2K2U4_9EUKA</name>
<reference evidence="2 3" key="1">
    <citation type="submission" date="2024-04" db="EMBL/GenBank/DDBJ databases">
        <title>Tritrichomonas musculus Genome.</title>
        <authorList>
            <person name="Alves-Ferreira E."/>
            <person name="Grigg M."/>
            <person name="Lorenzi H."/>
            <person name="Galac M."/>
        </authorList>
    </citation>
    <scope>NUCLEOTIDE SEQUENCE [LARGE SCALE GENOMIC DNA]</scope>
    <source>
        <strain evidence="2 3">EAF2021</strain>
    </source>
</reference>